<organism evidence="2 3">
    <name type="scientific">Hyalangium minutum</name>
    <dbReference type="NCBI Taxonomy" id="394096"/>
    <lineage>
        <taxon>Bacteria</taxon>
        <taxon>Pseudomonadati</taxon>
        <taxon>Myxococcota</taxon>
        <taxon>Myxococcia</taxon>
        <taxon>Myxococcales</taxon>
        <taxon>Cystobacterineae</taxon>
        <taxon>Archangiaceae</taxon>
        <taxon>Hyalangium</taxon>
    </lineage>
</organism>
<dbReference type="EMBL" id="JMCB01000001">
    <property type="protein sequence ID" value="KFE72129.1"/>
    <property type="molecule type" value="Genomic_DNA"/>
</dbReference>
<accession>A0A085WWR6</accession>
<reference evidence="2 3" key="1">
    <citation type="submission" date="2014-04" db="EMBL/GenBank/DDBJ databases">
        <title>Genome assembly of Hyalangium minutum DSM 14724.</title>
        <authorList>
            <person name="Sharma G."/>
            <person name="Subramanian S."/>
        </authorList>
    </citation>
    <scope>NUCLEOTIDE SEQUENCE [LARGE SCALE GENOMIC DNA]</scope>
    <source>
        <strain evidence="2 3">DSM 14724</strain>
    </source>
</reference>
<sequence>MHRGGGAHLAGSCHGPAGGQPRACKRLEARIGHGDLGGLGGRGWQEPQSPDEHGEQTPRHALSVHIQLCRGEGGAQERSWLLPGDGALE</sequence>
<evidence type="ECO:0000313" key="3">
    <source>
        <dbReference type="Proteomes" id="UP000028725"/>
    </source>
</evidence>
<dbReference type="AlphaFoldDB" id="A0A085WWR6"/>
<feature type="region of interest" description="Disordered" evidence="1">
    <location>
        <begin position="1"/>
        <end position="61"/>
    </location>
</feature>
<comment type="caution">
    <text evidence="2">The sequence shown here is derived from an EMBL/GenBank/DDBJ whole genome shotgun (WGS) entry which is preliminary data.</text>
</comment>
<dbReference type="STRING" id="394096.DB31_0390"/>
<feature type="compositionally biased region" description="Gly residues" evidence="1">
    <location>
        <begin position="34"/>
        <end position="43"/>
    </location>
</feature>
<gene>
    <name evidence="2" type="ORF">DB31_0390</name>
</gene>
<evidence type="ECO:0000313" key="2">
    <source>
        <dbReference type="EMBL" id="KFE72129.1"/>
    </source>
</evidence>
<protein>
    <submittedName>
        <fullName evidence="2">Uncharacterized protein</fullName>
    </submittedName>
</protein>
<evidence type="ECO:0000256" key="1">
    <source>
        <dbReference type="SAM" id="MobiDB-lite"/>
    </source>
</evidence>
<proteinExistence type="predicted"/>
<keyword evidence="3" id="KW-1185">Reference proteome</keyword>
<dbReference type="Proteomes" id="UP000028725">
    <property type="component" value="Unassembled WGS sequence"/>
</dbReference>
<name>A0A085WWR6_9BACT</name>